<keyword evidence="7" id="KW-1185">Reference proteome</keyword>
<reference evidence="6" key="1">
    <citation type="journal article" date="2023" name="Nat. Microbiol.">
        <title>Babesia duncani multi-omics identifies virulence factors and drug targets.</title>
        <authorList>
            <person name="Singh P."/>
            <person name="Lonardi S."/>
            <person name="Liang Q."/>
            <person name="Vydyam P."/>
            <person name="Khabirova E."/>
            <person name="Fang T."/>
            <person name="Gihaz S."/>
            <person name="Thekkiniath J."/>
            <person name="Munshi M."/>
            <person name="Abel S."/>
            <person name="Ciampossin L."/>
            <person name="Batugedara G."/>
            <person name="Gupta M."/>
            <person name="Lu X.M."/>
            <person name="Lenz T."/>
            <person name="Chakravarty S."/>
            <person name="Cornillot E."/>
            <person name="Hu Y."/>
            <person name="Ma W."/>
            <person name="Gonzalez L.M."/>
            <person name="Sanchez S."/>
            <person name="Estrada K."/>
            <person name="Sanchez-Flores A."/>
            <person name="Montero E."/>
            <person name="Harb O.S."/>
            <person name="Le Roch K.G."/>
            <person name="Mamoun C.B."/>
        </authorList>
    </citation>
    <scope>NUCLEOTIDE SEQUENCE</scope>
    <source>
        <strain evidence="6">WA1</strain>
    </source>
</reference>
<dbReference type="PANTHER" id="PTHR13227:SF0">
    <property type="entry name" value="EUKARYOTIC TRANSLATION INITIATION FACTOR 2A"/>
    <property type="match status" value="1"/>
</dbReference>
<dbReference type="InterPro" id="IPR036322">
    <property type="entry name" value="WD40_repeat_dom_sf"/>
</dbReference>
<proteinExistence type="predicted"/>
<dbReference type="GO" id="GO:0043022">
    <property type="term" value="F:ribosome binding"/>
    <property type="evidence" value="ECO:0007669"/>
    <property type="project" value="TreeGrafter"/>
</dbReference>
<dbReference type="KEGG" id="bdw:94336619"/>
<evidence type="ECO:0000313" key="7">
    <source>
        <dbReference type="Proteomes" id="UP001214638"/>
    </source>
</evidence>
<dbReference type="RefSeq" id="XP_067802571.1">
    <property type="nucleotide sequence ID" value="XM_067947349.1"/>
</dbReference>
<evidence type="ECO:0000256" key="1">
    <source>
        <dbReference type="ARBA" id="ARBA00022540"/>
    </source>
</evidence>
<evidence type="ECO:0000259" key="5">
    <source>
        <dbReference type="Pfam" id="PF08662"/>
    </source>
</evidence>
<evidence type="ECO:0000256" key="2">
    <source>
        <dbReference type="ARBA" id="ARBA00022574"/>
    </source>
</evidence>
<comment type="caution">
    <text evidence="6">The sequence shown here is derived from an EMBL/GenBank/DDBJ whole genome shotgun (WGS) entry which is preliminary data.</text>
</comment>
<keyword evidence="3" id="KW-0677">Repeat</keyword>
<dbReference type="GeneID" id="94336619"/>
<dbReference type="GO" id="GO:0022627">
    <property type="term" value="C:cytosolic small ribosomal subunit"/>
    <property type="evidence" value="ECO:0007669"/>
    <property type="project" value="TreeGrafter"/>
</dbReference>
<protein>
    <submittedName>
        <fullName evidence="6">Bifunctional Translation initiation factor 2A/Translation initiation factor</fullName>
    </submittedName>
</protein>
<keyword evidence="4" id="KW-0648">Protein biosynthesis</keyword>
<keyword evidence="2" id="KW-0853">WD repeat</keyword>
<dbReference type="GO" id="GO:0003729">
    <property type="term" value="F:mRNA binding"/>
    <property type="evidence" value="ECO:0007669"/>
    <property type="project" value="TreeGrafter"/>
</dbReference>
<dbReference type="GO" id="GO:0000049">
    <property type="term" value="F:tRNA binding"/>
    <property type="evidence" value="ECO:0007669"/>
    <property type="project" value="TreeGrafter"/>
</dbReference>
<sequence>MAGFGNLSGDIDIWDFKTKTKIAMCKSSCSVTCDFAPDGRYFVTATTVPRMRVDCGFSIYSYSGKRVARIDYDVLYHVHIKAPKAIFKERDPSPHVCIMPQQQSSAIYKPPGSKGTAHRPLHEPQVVVAVAVAPKSKAIPKGPPGADATLLSAAAKIGQRKNKHK</sequence>
<dbReference type="AlphaFoldDB" id="A0AAD9UN58"/>
<organism evidence="6 7">
    <name type="scientific">Babesia duncani</name>
    <dbReference type="NCBI Taxonomy" id="323732"/>
    <lineage>
        <taxon>Eukaryota</taxon>
        <taxon>Sar</taxon>
        <taxon>Alveolata</taxon>
        <taxon>Apicomplexa</taxon>
        <taxon>Aconoidasida</taxon>
        <taxon>Piroplasmida</taxon>
        <taxon>Babesiidae</taxon>
        <taxon>Babesia</taxon>
    </lineage>
</organism>
<dbReference type="SUPFAM" id="SSF50978">
    <property type="entry name" value="WD40 repeat-like"/>
    <property type="match status" value="1"/>
</dbReference>
<keyword evidence="1 6" id="KW-0396">Initiation factor</keyword>
<gene>
    <name evidence="6" type="ORF">BdWA1_002321</name>
</gene>
<evidence type="ECO:0000313" key="6">
    <source>
        <dbReference type="EMBL" id="KAK2195728.1"/>
    </source>
</evidence>
<dbReference type="Pfam" id="PF08662">
    <property type="entry name" value="eIF2A"/>
    <property type="match status" value="1"/>
</dbReference>
<feature type="domain" description="Translation initiation factor beta propellor-like" evidence="5">
    <location>
        <begin position="1"/>
        <end position="78"/>
    </location>
</feature>
<dbReference type="GO" id="GO:0003743">
    <property type="term" value="F:translation initiation factor activity"/>
    <property type="evidence" value="ECO:0007669"/>
    <property type="project" value="UniProtKB-KW"/>
</dbReference>
<dbReference type="EMBL" id="JALLKP010000003">
    <property type="protein sequence ID" value="KAK2195728.1"/>
    <property type="molecule type" value="Genomic_DNA"/>
</dbReference>
<dbReference type="InterPro" id="IPR011387">
    <property type="entry name" value="TIF2A"/>
</dbReference>
<dbReference type="PANTHER" id="PTHR13227">
    <property type="entry name" value="EUKARYOTIC TRANSLATION INITIATION FACTOR 2A"/>
    <property type="match status" value="1"/>
</dbReference>
<evidence type="ECO:0000256" key="3">
    <source>
        <dbReference type="ARBA" id="ARBA00022737"/>
    </source>
</evidence>
<dbReference type="Proteomes" id="UP001214638">
    <property type="component" value="Unassembled WGS sequence"/>
</dbReference>
<accession>A0AAD9UN58</accession>
<name>A0AAD9UN58_9APIC</name>
<dbReference type="InterPro" id="IPR013979">
    <property type="entry name" value="TIF_beta_prop-like"/>
</dbReference>
<evidence type="ECO:0000256" key="4">
    <source>
        <dbReference type="ARBA" id="ARBA00022917"/>
    </source>
</evidence>